<reference evidence="1" key="2">
    <citation type="submission" date="2022-01" db="EMBL/GenBank/DDBJ databases">
        <authorList>
            <person name="Yamashiro T."/>
            <person name="Shiraishi A."/>
            <person name="Satake H."/>
            <person name="Nakayama K."/>
        </authorList>
    </citation>
    <scope>NUCLEOTIDE SEQUENCE</scope>
</reference>
<reference evidence="1" key="1">
    <citation type="journal article" date="2022" name="Int. J. Mol. Sci.">
        <title>Draft Genome of Tanacetum Coccineum: Genomic Comparison of Closely Related Tanacetum-Family Plants.</title>
        <authorList>
            <person name="Yamashiro T."/>
            <person name="Shiraishi A."/>
            <person name="Nakayama K."/>
            <person name="Satake H."/>
        </authorList>
    </citation>
    <scope>NUCLEOTIDE SEQUENCE</scope>
</reference>
<dbReference type="EMBL" id="BQNB010008495">
    <property type="protein sequence ID" value="GJS50154.1"/>
    <property type="molecule type" value="Genomic_DNA"/>
</dbReference>
<accession>A0ABQ4WB83</accession>
<protein>
    <submittedName>
        <fullName evidence="1">Uncharacterized protein</fullName>
    </submittedName>
</protein>
<gene>
    <name evidence="1" type="ORF">Tco_0600275</name>
</gene>
<proteinExistence type="predicted"/>
<sequence length="283" mass="31315">MYLISPCFAVLITGTFSKQTTRAIVNGVNSNELFNNHSGFSCELPWIFTIVSVRIIVANEQSKDVKETFDGRFSGHYVKSSVDKCEGISMRTVTGSVFVFGPKNYVSGFLEVESVVERVSYRMFDVDNRLVHIMALARKTTPLVRFPICRDENEVVLRAFSTDVHTFPRVCLSESHASSQDSSSVHTSSACSSIQLNPDSPLFPLLYSLEIYLDIGSNGVLDGSSKDGFDEGKLVVVEQQVQVALEGVLVFPVLICIDFISGVVSNVSKAYDWRQSSDSWTFA</sequence>
<comment type="caution">
    <text evidence="1">The sequence shown here is derived from an EMBL/GenBank/DDBJ whole genome shotgun (WGS) entry which is preliminary data.</text>
</comment>
<keyword evidence="2" id="KW-1185">Reference proteome</keyword>
<dbReference type="Proteomes" id="UP001151760">
    <property type="component" value="Unassembled WGS sequence"/>
</dbReference>
<name>A0ABQ4WB83_9ASTR</name>
<evidence type="ECO:0000313" key="1">
    <source>
        <dbReference type="EMBL" id="GJS50154.1"/>
    </source>
</evidence>
<evidence type="ECO:0000313" key="2">
    <source>
        <dbReference type="Proteomes" id="UP001151760"/>
    </source>
</evidence>
<organism evidence="1 2">
    <name type="scientific">Tanacetum coccineum</name>
    <dbReference type="NCBI Taxonomy" id="301880"/>
    <lineage>
        <taxon>Eukaryota</taxon>
        <taxon>Viridiplantae</taxon>
        <taxon>Streptophyta</taxon>
        <taxon>Embryophyta</taxon>
        <taxon>Tracheophyta</taxon>
        <taxon>Spermatophyta</taxon>
        <taxon>Magnoliopsida</taxon>
        <taxon>eudicotyledons</taxon>
        <taxon>Gunneridae</taxon>
        <taxon>Pentapetalae</taxon>
        <taxon>asterids</taxon>
        <taxon>campanulids</taxon>
        <taxon>Asterales</taxon>
        <taxon>Asteraceae</taxon>
        <taxon>Asteroideae</taxon>
        <taxon>Anthemideae</taxon>
        <taxon>Anthemidinae</taxon>
        <taxon>Tanacetum</taxon>
    </lineage>
</organism>